<accession>A0AAN8KCW9</accession>
<dbReference type="EMBL" id="JAZGQO010000001">
    <property type="protein sequence ID" value="KAK6195480.1"/>
    <property type="molecule type" value="Genomic_DNA"/>
</dbReference>
<feature type="chain" id="PRO_5042818282" evidence="1">
    <location>
        <begin position="20"/>
        <end position="228"/>
    </location>
</feature>
<keyword evidence="3" id="KW-1185">Reference proteome</keyword>
<sequence>MYTIVVFLLLPCLINTSDGVNLKKIRKPQPPKLPAKFLTPNRNVGVILSEFAGQRNQIKPLLDFRYIFSYFFKRPRVHHMPPPEDGLSMNHKHPPSIVSSYSSIIDRVKTIPPGAIIDLITVITYKLHLIGNNVNLKDKNVIFSSKPGKVSVFSNVIDHSNGNENHLLHGPPGQIMQNLKTHHGIDLTKLSPKELHDLLHYLKELNKHMEKGPPTFKPNVNQLCCPIG</sequence>
<evidence type="ECO:0000313" key="2">
    <source>
        <dbReference type="EMBL" id="KAK6195480.1"/>
    </source>
</evidence>
<keyword evidence="1" id="KW-0732">Signal</keyword>
<organism evidence="2 3">
    <name type="scientific">Patella caerulea</name>
    <name type="common">Rayed Mediterranean limpet</name>
    <dbReference type="NCBI Taxonomy" id="87958"/>
    <lineage>
        <taxon>Eukaryota</taxon>
        <taxon>Metazoa</taxon>
        <taxon>Spiralia</taxon>
        <taxon>Lophotrochozoa</taxon>
        <taxon>Mollusca</taxon>
        <taxon>Gastropoda</taxon>
        <taxon>Patellogastropoda</taxon>
        <taxon>Patelloidea</taxon>
        <taxon>Patellidae</taxon>
        <taxon>Patella</taxon>
    </lineage>
</organism>
<comment type="caution">
    <text evidence="2">The sequence shown here is derived from an EMBL/GenBank/DDBJ whole genome shotgun (WGS) entry which is preliminary data.</text>
</comment>
<dbReference type="Proteomes" id="UP001347796">
    <property type="component" value="Unassembled WGS sequence"/>
</dbReference>
<protein>
    <submittedName>
        <fullName evidence="2">Uncharacterized protein</fullName>
    </submittedName>
</protein>
<evidence type="ECO:0000313" key="3">
    <source>
        <dbReference type="Proteomes" id="UP001347796"/>
    </source>
</evidence>
<evidence type="ECO:0000256" key="1">
    <source>
        <dbReference type="SAM" id="SignalP"/>
    </source>
</evidence>
<dbReference type="AlphaFoldDB" id="A0AAN8KCW9"/>
<reference evidence="2 3" key="1">
    <citation type="submission" date="2024-01" db="EMBL/GenBank/DDBJ databases">
        <title>The genome of the rayed Mediterranean limpet Patella caerulea (Linnaeus, 1758).</title>
        <authorList>
            <person name="Anh-Thu Weber A."/>
            <person name="Halstead-Nussloch G."/>
        </authorList>
    </citation>
    <scope>NUCLEOTIDE SEQUENCE [LARGE SCALE GENOMIC DNA]</scope>
    <source>
        <strain evidence="2">AATW-2023a</strain>
        <tissue evidence="2">Whole specimen</tissue>
    </source>
</reference>
<gene>
    <name evidence="2" type="ORF">SNE40_000903</name>
</gene>
<feature type="signal peptide" evidence="1">
    <location>
        <begin position="1"/>
        <end position="19"/>
    </location>
</feature>
<name>A0AAN8KCW9_PATCE</name>
<proteinExistence type="predicted"/>